<keyword evidence="3" id="KW-1185">Reference proteome</keyword>
<protein>
    <submittedName>
        <fullName evidence="2">Uncharacterized protein</fullName>
    </submittedName>
</protein>
<organism evidence="2 3">
    <name type="scientific">Vespula maculifrons</name>
    <name type="common">Eastern yellow jacket</name>
    <name type="synonym">Wasp</name>
    <dbReference type="NCBI Taxonomy" id="7453"/>
    <lineage>
        <taxon>Eukaryota</taxon>
        <taxon>Metazoa</taxon>
        <taxon>Ecdysozoa</taxon>
        <taxon>Arthropoda</taxon>
        <taxon>Hexapoda</taxon>
        <taxon>Insecta</taxon>
        <taxon>Pterygota</taxon>
        <taxon>Neoptera</taxon>
        <taxon>Endopterygota</taxon>
        <taxon>Hymenoptera</taxon>
        <taxon>Apocrita</taxon>
        <taxon>Aculeata</taxon>
        <taxon>Vespoidea</taxon>
        <taxon>Vespidae</taxon>
        <taxon>Vespinae</taxon>
        <taxon>Vespula</taxon>
    </lineage>
</organism>
<gene>
    <name evidence="2" type="ORF">V1477_018381</name>
</gene>
<dbReference type="AlphaFoldDB" id="A0ABD2AZA3"/>
<accession>A0ABD2AZA3</accession>
<name>A0ABD2AZA3_VESMC</name>
<comment type="caution">
    <text evidence="2">The sequence shown here is derived from an EMBL/GenBank/DDBJ whole genome shotgun (WGS) entry which is preliminary data.</text>
</comment>
<feature type="non-terminal residue" evidence="2">
    <location>
        <position position="107"/>
    </location>
</feature>
<feature type="region of interest" description="Disordered" evidence="1">
    <location>
        <begin position="68"/>
        <end position="89"/>
    </location>
</feature>
<sequence length="107" mass="11719">MVRVTGLGKKLVSKTTDDILGLTSINQPILNLARISRSERGSGRIDRCTTLYVGVSTIVSPFVSCHENGMRRGGNNNDNGNENDKDGHDERVVKTCVSLTFPLLFLQ</sequence>
<reference evidence="2 3" key="1">
    <citation type="journal article" date="2024" name="Ann. Entomol. Soc. Am.">
        <title>Genomic analyses of the southern and eastern yellowjacket wasps (Hymenoptera: Vespidae) reveal evolutionary signatures of social life.</title>
        <authorList>
            <person name="Catto M.A."/>
            <person name="Caine P.B."/>
            <person name="Orr S.E."/>
            <person name="Hunt B.G."/>
            <person name="Goodisman M.A.D."/>
        </authorList>
    </citation>
    <scope>NUCLEOTIDE SEQUENCE [LARGE SCALE GENOMIC DNA]</scope>
    <source>
        <strain evidence="2">232</strain>
        <tissue evidence="2">Head and thorax</tissue>
    </source>
</reference>
<evidence type="ECO:0000313" key="2">
    <source>
        <dbReference type="EMBL" id="KAL2725943.1"/>
    </source>
</evidence>
<dbReference type="Proteomes" id="UP001607303">
    <property type="component" value="Unassembled WGS sequence"/>
</dbReference>
<proteinExistence type="predicted"/>
<dbReference type="EMBL" id="JAYRBN010000110">
    <property type="protein sequence ID" value="KAL2725943.1"/>
    <property type="molecule type" value="Genomic_DNA"/>
</dbReference>
<evidence type="ECO:0000256" key="1">
    <source>
        <dbReference type="SAM" id="MobiDB-lite"/>
    </source>
</evidence>
<evidence type="ECO:0000313" key="3">
    <source>
        <dbReference type="Proteomes" id="UP001607303"/>
    </source>
</evidence>